<name>A0ABN3KFW6_9ACTN</name>
<protein>
    <recommendedName>
        <fullName evidence="5">Integral membrane protein</fullName>
    </recommendedName>
</protein>
<comment type="caution">
    <text evidence="3">The sequence shown here is derived from an EMBL/GenBank/DDBJ whole genome shotgun (WGS) entry which is preliminary data.</text>
</comment>
<keyword evidence="2" id="KW-1133">Transmembrane helix</keyword>
<feature type="transmembrane region" description="Helical" evidence="2">
    <location>
        <begin position="100"/>
        <end position="124"/>
    </location>
</feature>
<evidence type="ECO:0000256" key="1">
    <source>
        <dbReference type="SAM" id="MobiDB-lite"/>
    </source>
</evidence>
<evidence type="ECO:0000313" key="4">
    <source>
        <dbReference type="Proteomes" id="UP001501638"/>
    </source>
</evidence>
<proteinExistence type="predicted"/>
<feature type="compositionally biased region" description="Low complexity" evidence="1">
    <location>
        <begin position="173"/>
        <end position="183"/>
    </location>
</feature>
<evidence type="ECO:0000313" key="3">
    <source>
        <dbReference type="EMBL" id="GAA2455768.1"/>
    </source>
</evidence>
<evidence type="ECO:0008006" key="5">
    <source>
        <dbReference type="Google" id="ProtNLM"/>
    </source>
</evidence>
<sequence length="207" mass="21650">MGRGAYALARVTVYVRTAGVALWWTGLAAAAVGLAMPGLTGRRIGVLAGAALLVVAAFAAFLVRRRRCSTLVKGASTAGKWVVLHDRAVTVRAWLRKRRWWLTAAFLAAVASSAALPAAGGMLLAGVGLGLRAKAVWLGSWERGNEKLLWVRPEWADGGSPAGKRVRGWATTGPLAGDAAPGGARRRPSAAAARERRPRAKVTAAAR</sequence>
<dbReference type="Proteomes" id="UP001501638">
    <property type="component" value="Unassembled WGS sequence"/>
</dbReference>
<accession>A0ABN3KFW6</accession>
<dbReference type="RefSeq" id="WP_344326354.1">
    <property type="nucleotide sequence ID" value="NZ_BAAASZ010000031.1"/>
</dbReference>
<organism evidence="3 4">
    <name type="scientific">Streptomyces macrosporus</name>
    <dbReference type="NCBI Taxonomy" id="44032"/>
    <lineage>
        <taxon>Bacteria</taxon>
        <taxon>Bacillati</taxon>
        <taxon>Actinomycetota</taxon>
        <taxon>Actinomycetes</taxon>
        <taxon>Kitasatosporales</taxon>
        <taxon>Streptomycetaceae</taxon>
        <taxon>Streptomyces</taxon>
    </lineage>
</organism>
<keyword evidence="4" id="KW-1185">Reference proteome</keyword>
<keyword evidence="2" id="KW-0472">Membrane</keyword>
<gene>
    <name evidence="3" type="ORF">GCM10010405_44720</name>
</gene>
<feature type="region of interest" description="Disordered" evidence="1">
    <location>
        <begin position="158"/>
        <end position="207"/>
    </location>
</feature>
<feature type="transmembrane region" description="Helical" evidence="2">
    <location>
        <begin position="44"/>
        <end position="63"/>
    </location>
</feature>
<keyword evidence="2" id="KW-0812">Transmembrane</keyword>
<reference evidence="3 4" key="1">
    <citation type="journal article" date="2019" name="Int. J. Syst. Evol. Microbiol.">
        <title>The Global Catalogue of Microorganisms (GCM) 10K type strain sequencing project: providing services to taxonomists for standard genome sequencing and annotation.</title>
        <authorList>
            <consortium name="The Broad Institute Genomics Platform"/>
            <consortium name="The Broad Institute Genome Sequencing Center for Infectious Disease"/>
            <person name="Wu L."/>
            <person name="Ma J."/>
        </authorList>
    </citation>
    <scope>NUCLEOTIDE SEQUENCE [LARGE SCALE GENOMIC DNA]</scope>
    <source>
        <strain evidence="3 4">JCM 6305</strain>
    </source>
</reference>
<evidence type="ECO:0000256" key="2">
    <source>
        <dbReference type="SAM" id="Phobius"/>
    </source>
</evidence>
<feature type="transmembrane region" description="Helical" evidence="2">
    <location>
        <begin position="20"/>
        <end position="38"/>
    </location>
</feature>
<dbReference type="EMBL" id="BAAASZ010000031">
    <property type="protein sequence ID" value="GAA2455768.1"/>
    <property type="molecule type" value="Genomic_DNA"/>
</dbReference>